<feature type="binding site" evidence="3">
    <location>
        <position position="204"/>
    </location>
    <ligand>
        <name>carboxy-S-adenosyl-L-methionine</name>
        <dbReference type="ChEBI" id="CHEBI:134278"/>
    </ligand>
</feature>
<dbReference type="Pfam" id="PF08003">
    <property type="entry name" value="Methyltransf_9"/>
    <property type="match status" value="1"/>
</dbReference>
<dbReference type="CDD" id="cd02440">
    <property type="entry name" value="AdoMet_MTases"/>
    <property type="match status" value="1"/>
</dbReference>
<comment type="caution">
    <text evidence="3">Lacks conserved residue(s) required for the propagation of feature annotation.</text>
</comment>
<comment type="function">
    <text evidence="3">Catalyzes carboxymethyl transfer from carboxy-S-adenosyl-L-methionine (Cx-SAM) to 5-hydroxyuridine (ho5U) to form 5-carboxymethoxyuridine (cmo5U) at position 34 in tRNAs.</text>
</comment>
<accession>A0AA94EH64</accession>
<evidence type="ECO:0000313" key="4">
    <source>
        <dbReference type="EMBL" id="RUO45013.1"/>
    </source>
</evidence>
<keyword evidence="2 3" id="KW-0819">tRNA processing</keyword>
<gene>
    <name evidence="3 4" type="primary">cmoB</name>
    <name evidence="4" type="ORF">CWE23_03030</name>
</gene>
<dbReference type="NCBIfam" id="TIGR00452">
    <property type="entry name" value="tRNA 5-methoxyuridine(34)/uridine 5-oxyacetic acid(34) synthase CmoB"/>
    <property type="match status" value="1"/>
</dbReference>
<evidence type="ECO:0000313" key="5">
    <source>
        <dbReference type="Proteomes" id="UP000286680"/>
    </source>
</evidence>
<feature type="binding site" evidence="3">
    <location>
        <position position="200"/>
    </location>
    <ligand>
        <name>carboxy-S-adenosyl-L-methionine</name>
        <dbReference type="ChEBI" id="CHEBI:134278"/>
    </ligand>
</feature>
<dbReference type="GO" id="GO:0002098">
    <property type="term" value="P:tRNA wobble uridine modification"/>
    <property type="evidence" value="ECO:0007669"/>
    <property type="project" value="InterPro"/>
</dbReference>
<dbReference type="RefSeq" id="WP_126819394.1">
    <property type="nucleotide sequence ID" value="NZ_PIPS01000001.1"/>
</dbReference>
<dbReference type="SUPFAM" id="SSF53335">
    <property type="entry name" value="S-adenosyl-L-methionine-dependent methyltransferases"/>
    <property type="match status" value="1"/>
</dbReference>
<dbReference type="AlphaFoldDB" id="A0AA94EH64"/>
<dbReference type="InterPro" id="IPR010017">
    <property type="entry name" value="CmoB"/>
</dbReference>
<keyword evidence="5" id="KW-1185">Reference proteome</keyword>
<organism evidence="4 5">
    <name type="scientific">Idiomarina aquatica</name>
    <dbReference type="NCBI Taxonomy" id="1327752"/>
    <lineage>
        <taxon>Bacteria</taxon>
        <taxon>Pseudomonadati</taxon>
        <taxon>Pseudomonadota</taxon>
        <taxon>Gammaproteobacteria</taxon>
        <taxon>Alteromonadales</taxon>
        <taxon>Idiomarinaceae</taxon>
        <taxon>Idiomarina</taxon>
    </lineage>
</organism>
<comment type="catalytic activity">
    <reaction evidence="3">
        <text>carboxy-S-adenosyl-L-methionine + 5-hydroxyuridine(34) in tRNA = 5-carboxymethoxyuridine(34) in tRNA + S-adenosyl-L-homocysteine + H(+)</text>
        <dbReference type="Rhea" id="RHEA:52848"/>
        <dbReference type="Rhea" id="RHEA-COMP:13381"/>
        <dbReference type="Rhea" id="RHEA-COMP:13383"/>
        <dbReference type="ChEBI" id="CHEBI:15378"/>
        <dbReference type="ChEBI" id="CHEBI:57856"/>
        <dbReference type="ChEBI" id="CHEBI:134278"/>
        <dbReference type="ChEBI" id="CHEBI:136877"/>
        <dbReference type="ChEBI" id="CHEBI:136879"/>
    </reaction>
</comment>
<comment type="similarity">
    <text evidence="3">Belongs to the class I-like SAM-binding methyltransferase superfamily. CmoB family.</text>
</comment>
<dbReference type="EMBL" id="PIPS01000001">
    <property type="protein sequence ID" value="RUO45013.1"/>
    <property type="molecule type" value="Genomic_DNA"/>
</dbReference>
<dbReference type="HAMAP" id="MF_01590">
    <property type="entry name" value="tRNA_carboxymethyltr_CmoB"/>
    <property type="match status" value="1"/>
</dbReference>
<feature type="binding site" evidence="3">
    <location>
        <position position="93"/>
    </location>
    <ligand>
        <name>carboxy-S-adenosyl-L-methionine</name>
        <dbReference type="ChEBI" id="CHEBI:134278"/>
    </ligand>
</feature>
<comment type="subunit">
    <text evidence="3">Homotetramer.</text>
</comment>
<keyword evidence="1 3" id="KW-0808">Transferase</keyword>
<dbReference type="PANTHER" id="PTHR43861">
    <property type="entry name" value="TRANS-ACONITATE 2-METHYLTRANSFERASE-RELATED"/>
    <property type="match status" value="1"/>
</dbReference>
<feature type="binding site" evidence="3">
    <location>
        <position position="112"/>
    </location>
    <ligand>
        <name>carboxy-S-adenosyl-L-methionine</name>
        <dbReference type="ChEBI" id="CHEBI:134278"/>
    </ligand>
</feature>
<comment type="caution">
    <text evidence="4">The sequence shown here is derived from an EMBL/GenBank/DDBJ whole genome shotgun (WGS) entry which is preliminary data.</text>
</comment>
<dbReference type="EC" id="2.5.1.-" evidence="3"/>
<feature type="binding site" evidence="3">
    <location>
        <begin position="185"/>
        <end position="186"/>
    </location>
    <ligand>
        <name>carboxy-S-adenosyl-L-methionine</name>
        <dbReference type="ChEBI" id="CHEBI:134278"/>
    </ligand>
</feature>
<dbReference type="NCBIfam" id="NF011650">
    <property type="entry name" value="PRK15068.1"/>
    <property type="match status" value="1"/>
</dbReference>
<evidence type="ECO:0000256" key="1">
    <source>
        <dbReference type="ARBA" id="ARBA00022679"/>
    </source>
</evidence>
<name>A0AA94EH64_9GAMM</name>
<dbReference type="Proteomes" id="UP000286680">
    <property type="component" value="Unassembled WGS sequence"/>
</dbReference>
<evidence type="ECO:0000256" key="3">
    <source>
        <dbReference type="HAMAP-Rule" id="MF_01590"/>
    </source>
</evidence>
<evidence type="ECO:0000256" key="2">
    <source>
        <dbReference type="ARBA" id="ARBA00022694"/>
    </source>
</evidence>
<dbReference type="InterPro" id="IPR027555">
    <property type="entry name" value="Mo5U34_MeTrfas-like"/>
</dbReference>
<feature type="binding site" evidence="3">
    <location>
        <position position="319"/>
    </location>
    <ligand>
        <name>carboxy-S-adenosyl-L-methionine</name>
        <dbReference type="ChEBI" id="CHEBI:134278"/>
    </ligand>
</feature>
<dbReference type="PANTHER" id="PTHR43861:SF3">
    <property type="entry name" value="PUTATIVE (AFU_ORTHOLOGUE AFUA_2G14390)-RELATED"/>
    <property type="match status" value="1"/>
</dbReference>
<reference evidence="5" key="1">
    <citation type="journal article" date="2018" name="Front. Microbiol.">
        <title>Genome-Based Analysis Reveals the Taxonomy and Diversity of the Family Idiomarinaceae.</title>
        <authorList>
            <person name="Liu Y."/>
            <person name="Lai Q."/>
            <person name="Shao Z."/>
        </authorList>
    </citation>
    <scope>NUCLEOTIDE SEQUENCE [LARGE SCALE GENOMIC DNA]</scope>
    <source>
        <strain evidence="5">SN-14</strain>
    </source>
</reference>
<protein>
    <recommendedName>
        <fullName evidence="3">tRNA U34 carboxymethyltransferase</fullName>
        <ecNumber evidence="3">2.5.1.-</ecNumber>
    </recommendedName>
</protein>
<dbReference type="Gene3D" id="3.40.50.150">
    <property type="entry name" value="Vaccinia Virus protein VP39"/>
    <property type="match status" value="1"/>
</dbReference>
<proteinExistence type="inferred from homology"/>
<dbReference type="InterPro" id="IPR029063">
    <property type="entry name" value="SAM-dependent_MTases_sf"/>
</dbReference>
<dbReference type="GO" id="GO:0016765">
    <property type="term" value="F:transferase activity, transferring alkyl or aryl (other than methyl) groups"/>
    <property type="evidence" value="ECO:0007669"/>
    <property type="project" value="UniProtKB-UniRule"/>
</dbReference>
<sequence length="326" mass="37242">MDWFNASLARLIDSPHAAWLETLPAQLRQFTDKPHGDFRKWQRVLKQLPSLSIERDDDVSLGDTVTVGRAQQATDSQRAQLRGLLMQLCPWRKGPFELFGMNIDTEWRSDWKWQRVAPHIDSLQGKQVLDVGCGSGYHLWRMLEAGAADVWGVDPGELFLTQFQAIKKYMPTALAKRAHFFPVGIEQMPQLNSFDTVFSMGVLYHRRSPLEFLQQLKGLLKPGGQLVLETIVVEGDETTVMMPGERYAQMRNVWFLPSAKALAVWMQRLGFTDIEVVDHNTTSLQEQRATDWMRGESLADFLDPNDHKMTIEGYKAPIRAILTART</sequence>
<feature type="binding site" evidence="3">
    <location>
        <position position="132"/>
    </location>
    <ligand>
        <name>carboxy-S-adenosyl-L-methionine</name>
        <dbReference type="ChEBI" id="CHEBI:134278"/>
    </ligand>
</feature>
<feature type="binding site" evidence="3">
    <location>
        <position position="107"/>
    </location>
    <ligand>
        <name>carboxy-S-adenosyl-L-methionine</name>
        <dbReference type="ChEBI" id="CHEBI:134278"/>
    </ligand>
</feature>